<feature type="compositionally biased region" description="Basic and acidic residues" evidence="1">
    <location>
        <begin position="176"/>
        <end position="220"/>
    </location>
</feature>
<evidence type="ECO:0000256" key="1">
    <source>
        <dbReference type="SAM" id="MobiDB-lite"/>
    </source>
</evidence>
<reference evidence="2" key="1">
    <citation type="submission" date="2022-08" db="EMBL/GenBank/DDBJ databases">
        <title>Novel sulphate-reducing endosymbionts in the free-living metamonad Anaeramoeba.</title>
        <authorList>
            <person name="Jerlstrom-Hultqvist J."/>
            <person name="Cepicka I."/>
            <person name="Gallot-Lavallee L."/>
            <person name="Salas-Leiva D."/>
            <person name="Curtis B.A."/>
            <person name="Zahonova K."/>
            <person name="Pipaliya S."/>
            <person name="Dacks J."/>
            <person name="Roger A.J."/>
        </authorList>
    </citation>
    <scope>NUCLEOTIDE SEQUENCE</scope>
    <source>
        <strain evidence="2">Busselton2</strain>
    </source>
</reference>
<feature type="compositionally biased region" description="Basic residues" evidence="1">
    <location>
        <begin position="440"/>
        <end position="461"/>
    </location>
</feature>
<proteinExistence type="predicted"/>
<feature type="compositionally biased region" description="Basic residues" evidence="1">
    <location>
        <begin position="259"/>
        <end position="273"/>
    </location>
</feature>
<dbReference type="AlphaFoldDB" id="A0AAV7Z6M7"/>
<name>A0AAV7Z6M7_9EUKA</name>
<dbReference type="EMBL" id="JANTQA010000036">
    <property type="protein sequence ID" value="KAJ3436684.1"/>
    <property type="molecule type" value="Genomic_DNA"/>
</dbReference>
<feature type="compositionally biased region" description="Low complexity" evidence="1">
    <location>
        <begin position="278"/>
        <end position="294"/>
    </location>
</feature>
<evidence type="ECO:0000313" key="3">
    <source>
        <dbReference type="Proteomes" id="UP001146793"/>
    </source>
</evidence>
<dbReference type="Proteomes" id="UP001146793">
    <property type="component" value="Unassembled WGS sequence"/>
</dbReference>
<evidence type="ECO:0000313" key="2">
    <source>
        <dbReference type="EMBL" id="KAJ3436684.1"/>
    </source>
</evidence>
<gene>
    <name evidence="2" type="ORF">M0812_18746</name>
</gene>
<feature type="region of interest" description="Disordered" evidence="1">
    <location>
        <begin position="255"/>
        <end position="294"/>
    </location>
</feature>
<accession>A0AAV7Z6M7</accession>
<sequence>MGNHSFSHVSKKRDFRRFQSRLNLSRELICLVDTECKLRFFNNKLIRFLRSGSNKNKKPNSLNDLKPGLQTHFENLNNEESARKQIRIWSMTRSKMLCFYWQILGARNEIQWLYLSITVVKVAKETMFQIVCQLTDQPSHLSKSNGSYGSYGSNKVDNVSNENVNEKIQNKVKKKNSFDKETSKTKAKVFENERNKAKGKEKEKEKEMEKEMGKEMEKEKEKKMEIKPMYVNEIQYYSQNKFEFDTSDISSESSSQFSFRHHKKTFNNKHKKIKDLSKTSSQNSSQSSFNSSTSFTLSSRSLQNLSKIQEINQSQIADLEEGFEIEENWDYEITNLKSLLRQSQSTEMERKGISMINNLQVLFNESKKKNNNFIQQLLDQNKKIKIQQTRKYESLEEHLQKRLSGYENIRSQYEQLLEENDRLKKLLVSNSERNSSDNSKKKKKKKEKRKKKKKKKKKIKF</sequence>
<feature type="region of interest" description="Disordered" evidence="1">
    <location>
        <begin position="172"/>
        <end position="220"/>
    </location>
</feature>
<comment type="caution">
    <text evidence="2">The sequence shown here is derived from an EMBL/GenBank/DDBJ whole genome shotgun (WGS) entry which is preliminary data.</text>
</comment>
<protein>
    <submittedName>
        <fullName evidence="2">Major sperm protein</fullName>
    </submittedName>
</protein>
<feature type="region of interest" description="Disordered" evidence="1">
    <location>
        <begin position="427"/>
        <end position="461"/>
    </location>
</feature>
<organism evidence="2 3">
    <name type="scientific">Anaeramoeba flamelloides</name>
    <dbReference type="NCBI Taxonomy" id="1746091"/>
    <lineage>
        <taxon>Eukaryota</taxon>
        <taxon>Metamonada</taxon>
        <taxon>Anaeramoebidae</taxon>
        <taxon>Anaeramoeba</taxon>
    </lineage>
</organism>